<dbReference type="EMBL" id="SGPK01000142">
    <property type="protein sequence ID" value="THH07461.1"/>
    <property type="molecule type" value="Genomic_DNA"/>
</dbReference>
<evidence type="ECO:0000313" key="1">
    <source>
        <dbReference type="EMBL" id="THH07461.1"/>
    </source>
</evidence>
<protein>
    <submittedName>
        <fullName evidence="1">Uncharacterized protein</fullName>
    </submittedName>
</protein>
<name>A0A4S4L8V4_9AGAM</name>
<dbReference type="AlphaFoldDB" id="A0A4S4L8V4"/>
<evidence type="ECO:0000313" key="2">
    <source>
        <dbReference type="Proteomes" id="UP000308199"/>
    </source>
</evidence>
<keyword evidence="2" id="KW-1185">Reference proteome</keyword>
<proteinExistence type="predicted"/>
<sequence>MINPQFYCPRSYASAAAAARIEMAVVPNDKPDNVNYRKLPLLGENRFNSFRWPLPNAYSSSNGISAWPHAGDGDHLWNGPVKATLAPLRPSPPSFMSFPTEKTQPERRRASAHATFGALAGRGGYGHGYYGYGCSRFGPYFGALLEAFRHALGYGPQKTAQEIVGILEEIERTRDLNDWYGSLLKDRNLTREKAVQRTRISKRCVRLLEYTQ</sequence>
<reference evidence="1 2" key="1">
    <citation type="submission" date="2019-02" db="EMBL/GenBank/DDBJ databases">
        <title>Genome sequencing of the rare red list fungi Phellinidium pouzarii.</title>
        <authorList>
            <person name="Buettner E."/>
            <person name="Kellner H."/>
        </authorList>
    </citation>
    <scope>NUCLEOTIDE SEQUENCE [LARGE SCALE GENOMIC DNA]</scope>
    <source>
        <strain evidence="1 2">DSM 108285</strain>
    </source>
</reference>
<comment type="caution">
    <text evidence="1">The sequence shown here is derived from an EMBL/GenBank/DDBJ whole genome shotgun (WGS) entry which is preliminary data.</text>
</comment>
<organism evidence="1 2">
    <name type="scientific">Phellinidium pouzarii</name>
    <dbReference type="NCBI Taxonomy" id="167371"/>
    <lineage>
        <taxon>Eukaryota</taxon>
        <taxon>Fungi</taxon>
        <taxon>Dikarya</taxon>
        <taxon>Basidiomycota</taxon>
        <taxon>Agaricomycotina</taxon>
        <taxon>Agaricomycetes</taxon>
        <taxon>Hymenochaetales</taxon>
        <taxon>Hymenochaetaceae</taxon>
        <taxon>Phellinidium</taxon>
    </lineage>
</organism>
<dbReference type="Proteomes" id="UP000308199">
    <property type="component" value="Unassembled WGS sequence"/>
</dbReference>
<accession>A0A4S4L8V4</accession>
<gene>
    <name evidence="1" type="ORF">EW145_g3371</name>
</gene>